<dbReference type="EMBL" id="CABDUW010000274">
    <property type="protein sequence ID" value="VTJ64669.1"/>
    <property type="molecule type" value="Genomic_DNA"/>
</dbReference>
<protein>
    <submittedName>
        <fullName evidence="1">Uncharacterized protein</fullName>
    </submittedName>
</protein>
<organism evidence="1 2">
    <name type="scientific">Marmota monax</name>
    <name type="common">Woodchuck</name>
    <dbReference type="NCBI Taxonomy" id="9995"/>
    <lineage>
        <taxon>Eukaryota</taxon>
        <taxon>Metazoa</taxon>
        <taxon>Chordata</taxon>
        <taxon>Craniata</taxon>
        <taxon>Vertebrata</taxon>
        <taxon>Euteleostomi</taxon>
        <taxon>Mammalia</taxon>
        <taxon>Eutheria</taxon>
        <taxon>Euarchontoglires</taxon>
        <taxon>Glires</taxon>
        <taxon>Rodentia</taxon>
        <taxon>Sciuromorpha</taxon>
        <taxon>Sciuridae</taxon>
        <taxon>Xerinae</taxon>
        <taxon>Marmotini</taxon>
        <taxon>Marmota</taxon>
    </lineage>
</organism>
<sequence length="90" mass="9548">AGPKGGSVRPGRWPARAVAMATRGANGPLGLRLPIHWRSQLRRNRTRARGPLSVSWGRAVGTPFYSGPVFGVVPDCPGSSTPFHLHPTLG</sequence>
<accession>A0A5E4B758</accession>
<comment type="caution">
    <text evidence="1">The sequence shown here is derived from an EMBL/GenBank/DDBJ whole genome shotgun (WGS) entry which is preliminary data.</text>
</comment>
<proteinExistence type="predicted"/>
<feature type="non-terminal residue" evidence="1">
    <location>
        <position position="1"/>
    </location>
</feature>
<reference evidence="1" key="1">
    <citation type="submission" date="2019-04" db="EMBL/GenBank/DDBJ databases">
        <authorList>
            <person name="Alioto T."/>
            <person name="Alioto T."/>
        </authorList>
    </citation>
    <scope>NUCLEOTIDE SEQUENCE [LARGE SCALE GENOMIC DNA]</scope>
</reference>
<keyword evidence="2" id="KW-1185">Reference proteome</keyword>
<dbReference type="Proteomes" id="UP000335636">
    <property type="component" value="Unassembled WGS sequence"/>
</dbReference>
<dbReference type="AlphaFoldDB" id="A0A5E4B758"/>
<evidence type="ECO:0000313" key="1">
    <source>
        <dbReference type="EMBL" id="VTJ64669.1"/>
    </source>
</evidence>
<name>A0A5E4B758_MARMO</name>
<evidence type="ECO:0000313" key="2">
    <source>
        <dbReference type="Proteomes" id="UP000335636"/>
    </source>
</evidence>
<feature type="non-terminal residue" evidence="1">
    <location>
        <position position="90"/>
    </location>
</feature>
<gene>
    <name evidence="1" type="ORF">MONAX_5E047709</name>
</gene>